<dbReference type="EMBL" id="AP025318">
    <property type="protein sequence ID" value="BDD12479.1"/>
    <property type="molecule type" value="Genomic_DNA"/>
</dbReference>
<evidence type="ECO:0000256" key="1">
    <source>
        <dbReference type="SAM" id="MobiDB-lite"/>
    </source>
</evidence>
<accession>A0AAU9CK63</accession>
<evidence type="ECO:0000313" key="2">
    <source>
        <dbReference type="EMBL" id="BDD12479.1"/>
    </source>
</evidence>
<gene>
    <name evidence="2" type="ORF">FUAX_49110</name>
</gene>
<feature type="compositionally biased region" description="Low complexity" evidence="1">
    <location>
        <begin position="274"/>
        <end position="283"/>
    </location>
</feature>
<dbReference type="AlphaFoldDB" id="A0AAU9CK63"/>
<sequence>MGVFDILSKKRRNRGGAGSDGVTMSDGRAEASQQADWQGMMGKGPVQAIFGDKIKRWKASREWKKLNKDIKNGRTPYVPGLDIRAENFSEEPETEEVPQQQVYPGQYNADYYAQGYGYHPPYDYGAYTYPAFYNGYPITEQPGQQVGEYQQHAPEGYQQGYNYGEYIYPPYQQGYPVTEQPTDVPYEQADYHQQNVEYGLPYPERQPFFPPDNPIEYTQPAPVLHQPAVGYMPPEAMMERYQQGSSEQQQVFPMEGYMPPEQESIRTEEPPQESSPTAPEFAPSAPPPATTTGEIPDLATAIALRNSEIEGSVNVYQENEEVQEQLAILEAVASDRGPGVTTSVPPVTSIPANIDRETTEDDDQLRLAESLSRVQLGVDAERQDMALDDDQLRRFIEQTGIDHQASQVAGGGTQVNTSEPVPDQTEIMPSAPSRSEGVLTALESSGPEKEDYRQLLQPFLVPRRKETTEALNEYVLTPKGQEYFKKRDDLVMSFNIPLFGLVEIAEKALEGGNDYTATVTQVMVHCWEAYGDLLDKGYIDEGKGLSLIAHVASYKGLLKQEAKLLEKLKEAPSTPTEAPYLTRVGKSSRDRRSNGHLPNRLVY</sequence>
<protein>
    <submittedName>
        <fullName evidence="2">Uncharacterized protein</fullName>
    </submittedName>
</protein>
<reference evidence="2 3" key="1">
    <citation type="submission" date="2021-12" db="EMBL/GenBank/DDBJ databases">
        <title>Genome sequencing of bacteria with rrn-lacking chromosome and rrn-plasmid.</title>
        <authorList>
            <person name="Anda M."/>
            <person name="Iwasaki W."/>
        </authorList>
    </citation>
    <scope>NUCLEOTIDE SEQUENCE [LARGE SCALE GENOMIC DNA]</scope>
    <source>
        <strain evidence="2 3">DSM 100852</strain>
        <plasmid evidence="2 3">pFA4</plasmid>
    </source>
</reference>
<name>A0AAU9CK63_9BACT</name>
<dbReference type="Proteomes" id="UP001348817">
    <property type="component" value="Plasmid pFA4"/>
</dbReference>
<geneLocation type="plasmid" evidence="2 3">
    <name>pFA4</name>
</geneLocation>
<evidence type="ECO:0000313" key="3">
    <source>
        <dbReference type="Proteomes" id="UP001348817"/>
    </source>
</evidence>
<feature type="region of interest" description="Disordered" evidence="1">
    <location>
        <begin position="404"/>
        <end position="436"/>
    </location>
</feature>
<proteinExistence type="predicted"/>
<dbReference type="KEGG" id="fax:FUAX_49110"/>
<feature type="region of interest" description="Disordered" evidence="1">
    <location>
        <begin position="1"/>
        <end position="36"/>
    </location>
</feature>
<keyword evidence="3" id="KW-1185">Reference proteome</keyword>
<organism evidence="2 3">
    <name type="scientific">Fulvitalea axinellae</name>
    <dbReference type="NCBI Taxonomy" id="1182444"/>
    <lineage>
        <taxon>Bacteria</taxon>
        <taxon>Pseudomonadati</taxon>
        <taxon>Bacteroidota</taxon>
        <taxon>Cytophagia</taxon>
        <taxon>Cytophagales</taxon>
        <taxon>Persicobacteraceae</taxon>
        <taxon>Fulvitalea</taxon>
    </lineage>
</organism>
<feature type="region of interest" description="Disordered" evidence="1">
    <location>
        <begin position="261"/>
        <end position="294"/>
    </location>
</feature>
<keyword evidence="2" id="KW-0614">Plasmid</keyword>
<feature type="region of interest" description="Disordered" evidence="1">
    <location>
        <begin position="575"/>
        <end position="603"/>
    </location>
</feature>